<dbReference type="EMBL" id="NPCC01000029">
    <property type="protein sequence ID" value="PAE87764.1"/>
    <property type="molecule type" value="Genomic_DNA"/>
</dbReference>
<organism evidence="2 3">
    <name type="scientific">Shouchella clausii</name>
    <name type="common">Alkalihalobacillus clausii</name>
    <dbReference type="NCBI Taxonomy" id="79880"/>
    <lineage>
        <taxon>Bacteria</taxon>
        <taxon>Bacillati</taxon>
        <taxon>Bacillota</taxon>
        <taxon>Bacilli</taxon>
        <taxon>Bacillales</taxon>
        <taxon>Bacillaceae</taxon>
        <taxon>Shouchella</taxon>
    </lineage>
</organism>
<dbReference type="Proteomes" id="UP000216207">
    <property type="component" value="Unassembled WGS sequence"/>
</dbReference>
<dbReference type="RefSeq" id="WP_095327008.1">
    <property type="nucleotide sequence ID" value="NZ_NPCC01000029.1"/>
</dbReference>
<keyword evidence="1" id="KW-0472">Membrane</keyword>
<evidence type="ECO:0000256" key="1">
    <source>
        <dbReference type="SAM" id="Phobius"/>
    </source>
</evidence>
<proteinExistence type="predicted"/>
<gene>
    <name evidence="2" type="ORF">CHH72_16680</name>
</gene>
<keyword evidence="1" id="KW-0812">Transmembrane</keyword>
<dbReference type="AlphaFoldDB" id="A0A268NWB8"/>
<evidence type="ECO:0000313" key="3">
    <source>
        <dbReference type="Proteomes" id="UP000216207"/>
    </source>
</evidence>
<feature type="transmembrane region" description="Helical" evidence="1">
    <location>
        <begin position="16"/>
        <end position="49"/>
    </location>
</feature>
<accession>A0A268NWB8</accession>
<protein>
    <submittedName>
        <fullName evidence="2">Uncharacterized protein</fullName>
    </submittedName>
</protein>
<comment type="caution">
    <text evidence="2">The sequence shown here is derived from an EMBL/GenBank/DDBJ whole genome shotgun (WGS) entry which is preliminary data.</text>
</comment>
<keyword evidence="1" id="KW-1133">Transmembrane helix</keyword>
<evidence type="ECO:0000313" key="2">
    <source>
        <dbReference type="EMBL" id="PAE87764.1"/>
    </source>
</evidence>
<reference evidence="2 3" key="1">
    <citation type="submission" date="2017-07" db="EMBL/GenBank/DDBJ databases">
        <title>Isolation and whole genome analysis of endospore-forming bacteria from heroin.</title>
        <authorList>
            <person name="Kalinowski J."/>
            <person name="Ahrens B."/>
            <person name="Al-Dilaimi A."/>
            <person name="Winkler A."/>
            <person name="Wibberg D."/>
            <person name="Schleenbecker U."/>
            <person name="Ruckert C."/>
            <person name="Wolfel R."/>
            <person name="Grass G."/>
        </authorList>
    </citation>
    <scope>NUCLEOTIDE SEQUENCE [LARGE SCALE GENOMIC DNA]</scope>
    <source>
        <strain evidence="2 3">7539</strain>
    </source>
</reference>
<name>A0A268NWB8_SHOCL</name>
<sequence>MKQTNNKFRLLTKSDIGLVLGIGSLAAILNVYPYPFVAAGAVVIGIILLRMTESKDEKNEKESIQNPQIEQTIEQKSAQEIITDKLNGGIIERAIEEQLDQTVKKVVNDLFGTHGDITREIQKQLRATMSPYIEKYDFGVYSTKLEHLLNELVKNITNNQTTVIKNIKEIMGVEPVKEIKTSELFDKYTEFISDTIETDKLEIDEDDTPSYAPLNAHMETTERSSYSSSCEKKAIEFTCEEDEELNISVVIRRWTDSFLGNDWTIDSIERTTRDGKTVYAFQTQDNKEDITDLQLPMNNLRNLTDLDVYLLKLHYDNTSIIIDETEISDDCVEVKAEPEYSLS</sequence>